<comment type="caution">
    <text evidence="1">The sequence shown here is derived from an EMBL/GenBank/DDBJ whole genome shotgun (WGS) entry which is preliminary data.</text>
</comment>
<protein>
    <submittedName>
        <fullName evidence="1">Uncharacterized protein</fullName>
    </submittedName>
</protein>
<accession>A0A5C6PER4</accession>
<name>A0A5C6PER4_9TELE</name>
<evidence type="ECO:0000313" key="2">
    <source>
        <dbReference type="Proteomes" id="UP000324091"/>
    </source>
</evidence>
<dbReference type="EMBL" id="RHFK02000003">
    <property type="protein sequence ID" value="TWW78252.1"/>
    <property type="molecule type" value="Genomic_DNA"/>
</dbReference>
<evidence type="ECO:0000313" key="1">
    <source>
        <dbReference type="EMBL" id="TWW78252.1"/>
    </source>
</evidence>
<sequence length="294" mass="32845">MVAALGVSGLEKLTHRHAVKLSPPAGVSVEECVLVVGEIVGPRSVKSASRMNRTVVVFMDSTEKADQLVVAGVVIKGALTPVFPLSNPVKKVVVSNVPPFLKNELLLWELSRHERVVSQMRLIPLGSKSPLLGHVVSLRQQVSMVLNNNKEELNLALRFRVDEFDYTVYVTTDSLLLSVLVVGRRAMLSGRARMTRRLIAQSTRPTAQRCARTTRTVEMHSGYSLSKIRSFLRTTKGMRSVQVEGYFPDLQLFQESTKYFMKTGSFGQASFTDQELYRLKKLLLKIRSRPKSAD</sequence>
<dbReference type="Proteomes" id="UP000324091">
    <property type="component" value="Chromosome 11"/>
</dbReference>
<keyword evidence="2" id="KW-1185">Reference proteome</keyword>
<dbReference type="AlphaFoldDB" id="A0A5C6PER4"/>
<reference evidence="1 2" key="1">
    <citation type="submission" date="2019-04" db="EMBL/GenBank/DDBJ databases">
        <title>Chromosome genome assembly for Takifugu flavidus.</title>
        <authorList>
            <person name="Xiao S."/>
        </authorList>
    </citation>
    <scope>NUCLEOTIDE SEQUENCE [LARGE SCALE GENOMIC DNA]</scope>
    <source>
        <strain evidence="1">HTHZ2018</strain>
        <tissue evidence="1">Muscle</tissue>
    </source>
</reference>
<gene>
    <name evidence="1" type="ORF">D4764_11G0003730</name>
</gene>
<proteinExistence type="predicted"/>
<organism evidence="1 2">
    <name type="scientific">Takifugu flavidus</name>
    <name type="common">sansaifugu</name>
    <dbReference type="NCBI Taxonomy" id="433684"/>
    <lineage>
        <taxon>Eukaryota</taxon>
        <taxon>Metazoa</taxon>
        <taxon>Chordata</taxon>
        <taxon>Craniata</taxon>
        <taxon>Vertebrata</taxon>
        <taxon>Euteleostomi</taxon>
        <taxon>Actinopterygii</taxon>
        <taxon>Neopterygii</taxon>
        <taxon>Teleostei</taxon>
        <taxon>Neoteleostei</taxon>
        <taxon>Acanthomorphata</taxon>
        <taxon>Eupercaria</taxon>
        <taxon>Tetraodontiformes</taxon>
        <taxon>Tetradontoidea</taxon>
        <taxon>Tetraodontidae</taxon>
        <taxon>Takifugu</taxon>
    </lineage>
</organism>